<gene>
    <name evidence="6" type="ORF">O4213_08550</name>
</gene>
<dbReference type="Gene3D" id="3.40.50.980">
    <property type="match status" value="2"/>
</dbReference>
<keyword evidence="2" id="KW-0596">Phosphopantetheine</keyword>
<keyword evidence="7" id="KW-1185">Reference proteome</keyword>
<dbReference type="InterPro" id="IPR036736">
    <property type="entry name" value="ACP-like_sf"/>
</dbReference>
<dbReference type="NCBIfam" id="TIGR01733">
    <property type="entry name" value="AA-adenyl-dom"/>
    <property type="match status" value="2"/>
</dbReference>
<evidence type="ECO:0000259" key="5">
    <source>
        <dbReference type="PROSITE" id="PS50075"/>
    </source>
</evidence>
<comment type="caution">
    <text evidence="6">The sequence shown here is derived from an EMBL/GenBank/DDBJ whole genome shotgun (WGS) entry which is preliminary data.</text>
</comment>
<dbReference type="Gene3D" id="3.30.559.10">
    <property type="entry name" value="Chloramphenicol acetyltransferase-like domain"/>
    <property type="match status" value="2"/>
</dbReference>
<dbReference type="Gene3D" id="1.10.1200.10">
    <property type="entry name" value="ACP-like"/>
    <property type="match status" value="1"/>
</dbReference>
<dbReference type="Pfam" id="PF00501">
    <property type="entry name" value="AMP-binding"/>
    <property type="match status" value="2"/>
</dbReference>
<dbReference type="CDD" id="cd17646">
    <property type="entry name" value="A_NRPS_AB3403-like"/>
    <property type="match status" value="1"/>
</dbReference>
<dbReference type="EMBL" id="JAPWIE010000002">
    <property type="protein sequence ID" value="MCZ4550031.1"/>
    <property type="molecule type" value="Genomic_DNA"/>
</dbReference>
<dbReference type="InterPro" id="IPR010071">
    <property type="entry name" value="AA_adenyl_dom"/>
</dbReference>
<dbReference type="InterPro" id="IPR023213">
    <property type="entry name" value="CAT-like_dom_sf"/>
</dbReference>
<dbReference type="SUPFAM" id="SSF56801">
    <property type="entry name" value="Acetyl-CoA synthetase-like"/>
    <property type="match status" value="2"/>
</dbReference>
<dbReference type="Pfam" id="PF13193">
    <property type="entry name" value="AMP-binding_C"/>
    <property type="match status" value="2"/>
</dbReference>
<dbReference type="CDD" id="cd05930">
    <property type="entry name" value="A_NRPS"/>
    <property type="match status" value="1"/>
</dbReference>
<dbReference type="PANTHER" id="PTHR45527:SF1">
    <property type="entry name" value="FATTY ACID SYNTHASE"/>
    <property type="match status" value="1"/>
</dbReference>
<feature type="domain" description="Carrier" evidence="5">
    <location>
        <begin position="544"/>
        <end position="618"/>
    </location>
</feature>
<proteinExistence type="predicted"/>
<sequence length="2078" mass="222032">MTTFGHPGDSHTAGREMALLHEQWNDRSSPTATTNVPDLFAAAVAATPDALALVDGTTRLTYRELSIRVGELADRLRRSGVTGESRVAIGMPRSAEMVVAVLASMTAGGAFVPVDPQWPMPRRRQVIADAAVAIALVDPDDRSDWPVDTVGVSLGDWHFERAAPPLPPVDIRGAQLAYVIFTSGSTGTPKGAMIRHEAICERLVWQRDHILMFGRDDASLFKAPLAFDISINEILLPLVSGGYVVVAAPGSEKDPEYLLDLIAAERVTYLYLVSSMLDALLALDRERSIEADSALAPVRHVWCGGEVLTPDLFSRFREQLSTTLYHGYGPAEATIGVSHVIYRDQAERIATSIGRPNPHTQLYVLDNDLAPVPIGVGGELYAAGFLLGRGYVGNPTLTAAKFVSNPFDPDGSRMYRTGDLARWREDGTLEFLGRADNQVKIRGRRVELEEIEVIISGHPKVRQAVVSLAGNSAGADNLVGYVTQNPGTTVDLEELEMWCRDRLPDYMVPTSLTVLDAFAVTANGKVDRSALPAPSEHRRGSSIAPRTPGEQLLCDVFAATLGVEKVSVDDDFFALGGDSIVAVKVALALRPEGLRLRSQDIVAHRTPERLATVLTESASVTQPQNSESGSPLVQLDAQEIAEISATAGEVREVLPVTSVQSGIYFHSVASRGPDPYAVQQIVELSGPVDVARLEQAARSVIMRHGALATGFHTTRSGGVVGVIGSAHAPEFRTLTFPGGNDYEAAEFVDQTAARERERRFDLTRPPLMRYTLITLGEGRHRLVQTVHHLIADGWSVALIWNDIVTAYGGGSLDSAAPQHRDFLRWWSHERTPEREVAAWQHYLEGIDGPTLISAALPDGAAGTGFGRRRRELSRDHRQALTAYARSRSVSEGTVMTTAWGILVGALMSRSDVVFGSTTAGRGEDVDGIDRIVGMLINTVPTRVRWSPGDTIDDVVQRFVAAELTVGDHQHVPLLDLHTALGVRELFDTLFSIENLQRPNDGGDLHLGPIEYIQAPHYRLTALVTLHESVSVALTNDRAAIDDALADRIADLYLAVVEMIVDGGHRDVAGVRAITMAGPDDRGLVVDSWNQTAVDTELPGSVAELLVRRFTESPTALALVQADTRWTYEQLGVRVNSLARLLIEAGVGPETRVALLLPRSPDLVVALLAVIASGGVYVPIDTRHPADRIEHYLADSSPAVMVAADATATTLREAGVRLPGRVILVDDDATVRALAARSGDPLDDADRRAPVRANNGAYVIYTSGSTGEAKGVLGSQAALVNRLAWARDQWADDGAGMRLAKSSIGFIDGSTEVLGAVLAGHGLVIADESEMSDAELLADLVAAQGITQLTGVPTLLRAVAEVGGQRVAGVELWICSGEPLAPAAVNAIAAVAPGAGIVNSYGSSEVAGDVAYTAMPAERDAGVVPIGGPVPGATTYLLDAWLRPVPPGAVGELYVGGTQVGRGYQGRQALTAARFVADPFGPAGSRLYRTGDLARWSADGRLHYLGRSDFQVQVNGVRIELEEVESALTGVAGVGAAAAFVHESAGSNRLVGYVTAAAGGGLDERTVRDAVSAVLPVHVVPTVLVVDSLPMTSTGKLDRSALPAPDFSSRTRTARDPSGEAERILVSAFAEALGVPTVGVDDDFFDLGGDSISSIAVVRRATREGLSEEGSALTIHDVFALRTPARLAEGRTVATTENTAPQPDPQTSALTPTVTQHRLRLADLAIEDHVLTEVLDLPQRAGSAELRSAVGRLLREFDCLLHRVTPRHRLLWTTEAEPYAEGFEVGAVTEHDRSDVPAAQAVRAVRADVLERVDITTGRGLHVAQVTSADGAHLVVAVHGVVADRCTLHRVTAALAAHLDGADAGNRAPRRSTSDAAEELADLAQSAEADTVLADSVASLLALPVAEVEEPNAGRHLATRKVTVQWTSESAQAQRESVERTFLAAVADWSYPDRPVDLEWDLRTHLAAENEVPGAFTAAYPRLAGAEQNATPTYAPWYDLLRFQNKTGRKKLRRVPPPAVLLTQLHGRMTDPACSEGFEGLYRVVARYAFTADGLDLHVLGPASAGDLLDTWIARLGIG</sequence>
<dbReference type="Pfam" id="PF00550">
    <property type="entry name" value="PP-binding"/>
    <property type="match status" value="2"/>
</dbReference>
<dbReference type="PROSITE" id="PS00012">
    <property type="entry name" value="PHOSPHOPANTETHEINE"/>
    <property type="match status" value="1"/>
</dbReference>
<feature type="region of interest" description="Disordered" evidence="4">
    <location>
        <begin position="1599"/>
        <end position="1618"/>
    </location>
</feature>
<evidence type="ECO:0000256" key="2">
    <source>
        <dbReference type="ARBA" id="ARBA00022450"/>
    </source>
</evidence>
<dbReference type="PANTHER" id="PTHR45527">
    <property type="entry name" value="NONRIBOSOMAL PEPTIDE SYNTHETASE"/>
    <property type="match status" value="1"/>
</dbReference>
<comment type="cofactor">
    <cofactor evidence="1">
        <name>pantetheine 4'-phosphate</name>
        <dbReference type="ChEBI" id="CHEBI:47942"/>
    </cofactor>
</comment>
<keyword evidence="3" id="KW-0597">Phosphoprotein</keyword>
<evidence type="ECO:0000256" key="4">
    <source>
        <dbReference type="SAM" id="MobiDB-lite"/>
    </source>
</evidence>
<dbReference type="Proteomes" id="UP001067235">
    <property type="component" value="Unassembled WGS sequence"/>
</dbReference>
<dbReference type="Gene3D" id="2.30.38.10">
    <property type="entry name" value="Luciferase, Domain 3"/>
    <property type="match status" value="1"/>
</dbReference>
<dbReference type="PROSITE" id="PS00455">
    <property type="entry name" value="AMP_BINDING"/>
    <property type="match status" value="2"/>
</dbReference>
<evidence type="ECO:0000313" key="7">
    <source>
        <dbReference type="Proteomes" id="UP001067235"/>
    </source>
</evidence>
<evidence type="ECO:0000313" key="6">
    <source>
        <dbReference type="EMBL" id="MCZ4550031.1"/>
    </source>
</evidence>
<reference evidence="6" key="1">
    <citation type="submission" date="2022-12" db="EMBL/GenBank/DDBJ databases">
        <authorList>
            <person name="Krivoruchko A.V."/>
            <person name="Elkin A."/>
        </authorList>
    </citation>
    <scope>NUCLEOTIDE SEQUENCE</scope>
    <source>
        <strain evidence="6">IEGM 1388</strain>
    </source>
</reference>
<dbReference type="SUPFAM" id="SSF52777">
    <property type="entry name" value="CoA-dependent acyltransferases"/>
    <property type="match status" value="3"/>
</dbReference>
<dbReference type="RefSeq" id="WP_301570573.1">
    <property type="nucleotide sequence ID" value="NZ_JAPWIE010000002.1"/>
</dbReference>
<evidence type="ECO:0000256" key="3">
    <source>
        <dbReference type="ARBA" id="ARBA00022553"/>
    </source>
</evidence>
<dbReference type="PROSITE" id="PS50075">
    <property type="entry name" value="CARRIER"/>
    <property type="match status" value="2"/>
</dbReference>
<dbReference type="InterPro" id="IPR042099">
    <property type="entry name" value="ANL_N_sf"/>
</dbReference>
<dbReference type="InterPro" id="IPR006162">
    <property type="entry name" value="Ppantetheine_attach_site"/>
</dbReference>
<dbReference type="Gene3D" id="3.40.50.1820">
    <property type="entry name" value="alpha/beta hydrolase"/>
    <property type="match status" value="1"/>
</dbReference>
<dbReference type="InterPro" id="IPR000873">
    <property type="entry name" value="AMP-dep_synth/lig_dom"/>
</dbReference>
<dbReference type="Gene3D" id="3.30.300.30">
    <property type="match status" value="2"/>
</dbReference>
<dbReference type="InterPro" id="IPR009081">
    <property type="entry name" value="PP-bd_ACP"/>
</dbReference>
<dbReference type="InterPro" id="IPR001242">
    <property type="entry name" value="Condensation_dom"/>
</dbReference>
<dbReference type="InterPro" id="IPR025110">
    <property type="entry name" value="AMP-bd_C"/>
</dbReference>
<dbReference type="Pfam" id="PF00668">
    <property type="entry name" value="Condensation"/>
    <property type="match status" value="1"/>
</dbReference>
<dbReference type="Gene3D" id="3.30.559.30">
    <property type="entry name" value="Nonribosomal peptide synthetase, condensation domain"/>
    <property type="match status" value="1"/>
</dbReference>
<feature type="domain" description="Carrier" evidence="5">
    <location>
        <begin position="1615"/>
        <end position="1694"/>
    </location>
</feature>
<dbReference type="SMART" id="SM00823">
    <property type="entry name" value="PKS_PP"/>
    <property type="match status" value="2"/>
</dbReference>
<dbReference type="InterPro" id="IPR020806">
    <property type="entry name" value="PKS_PP-bd"/>
</dbReference>
<dbReference type="InterPro" id="IPR020845">
    <property type="entry name" value="AMP-binding_CS"/>
</dbReference>
<dbReference type="InterPro" id="IPR029058">
    <property type="entry name" value="AB_hydrolase_fold"/>
</dbReference>
<name>A0ABT4MVE9_GORRU</name>
<dbReference type="SUPFAM" id="SSF47336">
    <property type="entry name" value="ACP-like"/>
    <property type="match status" value="2"/>
</dbReference>
<evidence type="ECO:0000256" key="1">
    <source>
        <dbReference type="ARBA" id="ARBA00001957"/>
    </source>
</evidence>
<organism evidence="6 7">
    <name type="scientific">Gordonia rubripertincta</name>
    <name type="common">Rhodococcus corallinus</name>
    <dbReference type="NCBI Taxonomy" id="36822"/>
    <lineage>
        <taxon>Bacteria</taxon>
        <taxon>Bacillati</taxon>
        <taxon>Actinomycetota</taxon>
        <taxon>Actinomycetes</taxon>
        <taxon>Mycobacteriales</taxon>
        <taxon>Gordoniaceae</taxon>
        <taxon>Gordonia</taxon>
    </lineage>
</organism>
<accession>A0ABT4MVE9</accession>
<dbReference type="Gene3D" id="3.40.50.12780">
    <property type="entry name" value="N-terminal domain of ligase-like"/>
    <property type="match status" value="1"/>
</dbReference>
<dbReference type="InterPro" id="IPR045851">
    <property type="entry name" value="AMP-bd_C_sf"/>
</dbReference>
<protein>
    <submittedName>
        <fullName evidence="6">Amino acid adenylation domain-containing protein</fullName>
    </submittedName>
</protein>